<evidence type="ECO:0000259" key="1">
    <source>
        <dbReference type="Pfam" id="PF06985"/>
    </source>
</evidence>
<accession>C1GXQ4</accession>
<dbReference type="RefSeq" id="XP_015701999.1">
    <property type="nucleotide sequence ID" value="XM_015845025.1"/>
</dbReference>
<feature type="domain" description="Heterokaryon incompatibility" evidence="1">
    <location>
        <begin position="272"/>
        <end position="429"/>
    </location>
</feature>
<sequence>MALFGKDLEALSAYLLPFLILKTQDQNRPSIGRRCPRDIDIIGGIRFEHDRLSTNAGLIDFEHVGFHNSSEYSSDNYSFQREFSSLLSSSSNCTFCKRIVSIITHWIANYPGDGTSSLNVSKCQVAVNLETDWHTIARENEGGCTAVDEKAYSDRIRIHCSVPKLGTGCEAGQTQFLTFFLQKYDEQQPAHAFQYWSMRSRSSSPSREHQPYTGRKRSAVADLSLFKGWKRMCQVEHGTKCSQIFKGIQKIRPRVIDVDQRCLVFAEEDKQWVCLSYVWGQAKTLRLTKDNLQAFSIPGSLGTGILPDSIEDALQVTKGLGEPYLWIDSLCIIQDDEQDKAAFISKMDSIYSLAVVVIVSSTCVDANSCLPGVRSGSRRQEQEPFQIKDVTLVRSLDPVLGVKVDLRTGRAAGYLGETIWDTRAWTLQERFLASRALVFTADQVFWECEEAFWCEDSFREVSNLSPDPHRTSLCGGELNLSWNSDVPTFDHFYRVLLEEYSGRTLTFDSDGLNAFSGIIRAFERSMGEEFFMGMPTAYLESALAWGHRTQKLRRRRGVQAPGLTPDTGNQFPSWSWQAMKFNRKVDLLAEGSNLASRSSRPYKISIDHLPKDHSVNLSSMLCFWTASAVLSMVRWSGDSNVTSDNQEMALSQRPGSDIQVLWSHIAPSLEPGDRVETTAVALNRGSWDSGHSDNGAIGVMVISWDAGDVIASREGFAWMAIREWTALRGRRWKLITLG</sequence>
<dbReference type="Pfam" id="PF06985">
    <property type="entry name" value="HET"/>
    <property type="match status" value="1"/>
</dbReference>
<evidence type="ECO:0000313" key="2">
    <source>
        <dbReference type="EMBL" id="EEH41342.2"/>
    </source>
</evidence>
<dbReference type="VEuPathDB" id="FungiDB:PAAG_03628"/>
<dbReference type="eggNOG" id="ENOG502RYWV">
    <property type="taxonomic scope" value="Eukaryota"/>
</dbReference>
<organism evidence="2 3">
    <name type="scientific">Paracoccidioides lutzii (strain ATCC MYA-826 / Pb01)</name>
    <name type="common">Paracoccidioides brasiliensis</name>
    <dbReference type="NCBI Taxonomy" id="502779"/>
    <lineage>
        <taxon>Eukaryota</taxon>
        <taxon>Fungi</taxon>
        <taxon>Dikarya</taxon>
        <taxon>Ascomycota</taxon>
        <taxon>Pezizomycotina</taxon>
        <taxon>Eurotiomycetes</taxon>
        <taxon>Eurotiomycetidae</taxon>
        <taxon>Onygenales</taxon>
        <taxon>Ajellomycetaceae</taxon>
        <taxon>Paracoccidioides</taxon>
    </lineage>
</organism>
<keyword evidence="3" id="KW-1185">Reference proteome</keyword>
<dbReference type="OrthoDB" id="4179959at2759"/>
<dbReference type="InterPro" id="IPR010730">
    <property type="entry name" value="HET"/>
</dbReference>
<dbReference type="HOGENOM" id="CLU_003953_4_0_1"/>
<gene>
    <name evidence="2" type="ORF">PAAG_03628</name>
</gene>
<dbReference type="AlphaFoldDB" id="C1GXQ4"/>
<dbReference type="OMA" id="ANDGEHP"/>
<dbReference type="PANTHER" id="PTHR33112">
    <property type="entry name" value="DOMAIN PROTEIN, PUTATIVE-RELATED"/>
    <property type="match status" value="1"/>
</dbReference>
<dbReference type="Proteomes" id="UP000002059">
    <property type="component" value="Partially assembled WGS sequence"/>
</dbReference>
<evidence type="ECO:0000313" key="3">
    <source>
        <dbReference type="Proteomes" id="UP000002059"/>
    </source>
</evidence>
<dbReference type="PANTHER" id="PTHR33112:SF12">
    <property type="entry name" value="HETEROKARYON INCOMPATIBILITY DOMAIN-CONTAINING PROTEIN"/>
    <property type="match status" value="1"/>
</dbReference>
<dbReference type="KEGG" id="pbl:PAAG_03628"/>
<dbReference type="GeneID" id="9098098"/>
<proteinExistence type="predicted"/>
<name>C1GXQ4_PARBA</name>
<protein>
    <recommendedName>
        <fullName evidence="1">Heterokaryon incompatibility domain-containing protein</fullName>
    </recommendedName>
</protein>
<dbReference type="EMBL" id="KN293998">
    <property type="protein sequence ID" value="EEH41342.2"/>
    <property type="molecule type" value="Genomic_DNA"/>
</dbReference>
<reference evidence="2 3" key="1">
    <citation type="journal article" date="2011" name="PLoS Genet.">
        <title>Comparative genomic analysis of human fungal pathogens causing paracoccidioidomycosis.</title>
        <authorList>
            <person name="Desjardins C.A."/>
            <person name="Champion M.D."/>
            <person name="Holder J.W."/>
            <person name="Muszewska A."/>
            <person name="Goldberg J."/>
            <person name="Bailao A.M."/>
            <person name="Brigido M.M."/>
            <person name="Ferreira M.E."/>
            <person name="Garcia A.M."/>
            <person name="Grynberg M."/>
            <person name="Gujja S."/>
            <person name="Heiman D.I."/>
            <person name="Henn M.R."/>
            <person name="Kodira C.D."/>
            <person name="Leon-Narvaez H."/>
            <person name="Longo L.V."/>
            <person name="Ma L.J."/>
            <person name="Malavazi I."/>
            <person name="Matsuo A.L."/>
            <person name="Morais F.V."/>
            <person name="Pereira M."/>
            <person name="Rodriguez-Brito S."/>
            <person name="Sakthikumar S."/>
            <person name="Salem-Izacc S.M."/>
            <person name="Sykes S.M."/>
            <person name="Teixeira M.M."/>
            <person name="Vallejo M.C."/>
            <person name="Walter M.E."/>
            <person name="Yandava C."/>
            <person name="Young S."/>
            <person name="Zeng Q."/>
            <person name="Zucker J."/>
            <person name="Felipe M.S."/>
            <person name="Goldman G.H."/>
            <person name="Haas B.J."/>
            <person name="McEwen J.G."/>
            <person name="Nino-Vega G."/>
            <person name="Puccia R."/>
            <person name="San-Blas G."/>
            <person name="Soares C.M."/>
            <person name="Birren B.W."/>
            <person name="Cuomo C.A."/>
        </authorList>
    </citation>
    <scope>NUCLEOTIDE SEQUENCE [LARGE SCALE GENOMIC DNA]</scope>
    <source>
        <strain evidence="3">ATCC MYA-826 / Pb01</strain>
    </source>
</reference>